<dbReference type="AlphaFoldDB" id="A0A5N7B4F8"/>
<comment type="subcellular location">
    <subcellularLocation>
        <location evidence="1">Membrane</location>
    </subcellularLocation>
</comment>
<dbReference type="InterPro" id="IPR036259">
    <property type="entry name" value="MFS_trans_sf"/>
</dbReference>
<dbReference type="GO" id="GO:0016020">
    <property type="term" value="C:membrane"/>
    <property type="evidence" value="ECO:0007669"/>
    <property type="project" value="UniProtKB-SubCell"/>
</dbReference>
<organism evidence="6 7">
    <name type="scientific">Aspergillus bertholletiae</name>
    <dbReference type="NCBI Taxonomy" id="1226010"/>
    <lineage>
        <taxon>Eukaryota</taxon>
        <taxon>Fungi</taxon>
        <taxon>Dikarya</taxon>
        <taxon>Ascomycota</taxon>
        <taxon>Pezizomycotina</taxon>
        <taxon>Eurotiomycetes</taxon>
        <taxon>Eurotiomycetidae</taxon>
        <taxon>Eurotiales</taxon>
        <taxon>Aspergillaceae</taxon>
        <taxon>Aspergillus</taxon>
        <taxon>Aspergillus subgen. Circumdati</taxon>
    </lineage>
</organism>
<dbReference type="EMBL" id="ML736231">
    <property type="protein sequence ID" value="KAE8376984.1"/>
    <property type="molecule type" value="Genomic_DNA"/>
</dbReference>
<dbReference type="InterPro" id="IPR005828">
    <property type="entry name" value="MFS_sugar_transport-like"/>
</dbReference>
<dbReference type="OrthoDB" id="2544694at2759"/>
<keyword evidence="2 5" id="KW-0812">Transmembrane</keyword>
<proteinExistence type="predicted"/>
<dbReference type="Proteomes" id="UP000326198">
    <property type="component" value="Unassembled WGS sequence"/>
</dbReference>
<keyword evidence="3 5" id="KW-1133">Transmembrane helix</keyword>
<evidence type="ECO:0000256" key="1">
    <source>
        <dbReference type="ARBA" id="ARBA00004370"/>
    </source>
</evidence>
<feature type="transmembrane region" description="Helical" evidence="5">
    <location>
        <begin position="12"/>
        <end position="30"/>
    </location>
</feature>
<protein>
    <recommendedName>
        <fullName evidence="8">Major facilitator superfamily (MFS) profile domain-containing protein</fullName>
    </recommendedName>
</protein>
<dbReference type="SUPFAM" id="SSF103473">
    <property type="entry name" value="MFS general substrate transporter"/>
    <property type="match status" value="1"/>
</dbReference>
<accession>A0A5N7B4F8</accession>
<reference evidence="6 7" key="1">
    <citation type="submission" date="2019-04" db="EMBL/GenBank/DDBJ databases">
        <title>Friends and foes A comparative genomics studyof 23 Aspergillus species from section Flavi.</title>
        <authorList>
            <consortium name="DOE Joint Genome Institute"/>
            <person name="Kjaerbolling I."/>
            <person name="Vesth T."/>
            <person name="Frisvad J.C."/>
            <person name="Nybo J.L."/>
            <person name="Theobald S."/>
            <person name="Kildgaard S."/>
            <person name="Isbrandt T."/>
            <person name="Kuo A."/>
            <person name="Sato A."/>
            <person name="Lyhne E.K."/>
            <person name="Kogle M.E."/>
            <person name="Wiebenga A."/>
            <person name="Kun R.S."/>
            <person name="Lubbers R.J."/>
            <person name="Makela M.R."/>
            <person name="Barry K."/>
            <person name="Chovatia M."/>
            <person name="Clum A."/>
            <person name="Daum C."/>
            <person name="Haridas S."/>
            <person name="He G."/>
            <person name="LaButti K."/>
            <person name="Lipzen A."/>
            <person name="Mondo S."/>
            <person name="Riley R."/>
            <person name="Salamov A."/>
            <person name="Simmons B.A."/>
            <person name="Magnuson J.K."/>
            <person name="Henrissat B."/>
            <person name="Mortensen U.H."/>
            <person name="Larsen T.O."/>
            <person name="Devries R.P."/>
            <person name="Grigoriev I.V."/>
            <person name="Machida M."/>
            <person name="Baker S.E."/>
            <person name="Andersen M.R."/>
        </authorList>
    </citation>
    <scope>NUCLEOTIDE SEQUENCE [LARGE SCALE GENOMIC DNA]</scope>
    <source>
        <strain evidence="6 7">IBT 29228</strain>
    </source>
</reference>
<feature type="transmembrane region" description="Helical" evidence="5">
    <location>
        <begin position="42"/>
        <end position="65"/>
    </location>
</feature>
<dbReference type="GO" id="GO:0022857">
    <property type="term" value="F:transmembrane transporter activity"/>
    <property type="evidence" value="ECO:0007669"/>
    <property type="project" value="InterPro"/>
</dbReference>
<dbReference type="Gene3D" id="1.20.1250.20">
    <property type="entry name" value="MFS general substrate transporter like domains"/>
    <property type="match status" value="1"/>
</dbReference>
<evidence type="ECO:0000313" key="7">
    <source>
        <dbReference type="Proteomes" id="UP000326198"/>
    </source>
</evidence>
<evidence type="ECO:0008006" key="8">
    <source>
        <dbReference type="Google" id="ProtNLM"/>
    </source>
</evidence>
<dbReference type="Pfam" id="PF00083">
    <property type="entry name" value="Sugar_tr"/>
    <property type="match status" value="1"/>
</dbReference>
<evidence type="ECO:0000313" key="6">
    <source>
        <dbReference type="EMBL" id="KAE8376984.1"/>
    </source>
</evidence>
<evidence type="ECO:0000256" key="4">
    <source>
        <dbReference type="ARBA" id="ARBA00023136"/>
    </source>
</evidence>
<sequence>MNTLWMIVSRVINGIITGVLNAAAPVYGSWLAEYESHGQFTAIEFILNILGAVVAYCKGFSLGYIDHGTSKFQ</sequence>
<evidence type="ECO:0000256" key="2">
    <source>
        <dbReference type="ARBA" id="ARBA00022692"/>
    </source>
</evidence>
<name>A0A5N7B4F8_9EURO</name>
<evidence type="ECO:0000256" key="5">
    <source>
        <dbReference type="SAM" id="Phobius"/>
    </source>
</evidence>
<evidence type="ECO:0000256" key="3">
    <source>
        <dbReference type="ARBA" id="ARBA00022989"/>
    </source>
</evidence>
<gene>
    <name evidence="6" type="ORF">BDV26DRAFT_264600</name>
</gene>
<keyword evidence="7" id="KW-1185">Reference proteome</keyword>
<keyword evidence="4 5" id="KW-0472">Membrane</keyword>